<feature type="transmembrane region" description="Helical" evidence="1">
    <location>
        <begin position="230"/>
        <end position="251"/>
    </location>
</feature>
<dbReference type="EMBL" id="FNLF01000002">
    <property type="protein sequence ID" value="SDR28625.1"/>
    <property type="molecule type" value="Genomic_DNA"/>
</dbReference>
<dbReference type="Pfam" id="PF02517">
    <property type="entry name" value="Rce1-like"/>
    <property type="match status" value="1"/>
</dbReference>
<feature type="transmembrane region" description="Helical" evidence="1">
    <location>
        <begin position="63"/>
        <end position="88"/>
    </location>
</feature>
<reference evidence="4" key="1">
    <citation type="submission" date="2016-10" db="EMBL/GenBank/DDBJ databases">
        <authorList>
            <person name="Varghese N."/>
            <person name="Submissions S."/>
        </authorList>
    </citation>
    <scope>NUCLEOTIDE SEQUENCE [LARGE SCALE GENOMIC DNA]</scope>
    <source>
        <strain evidence="4">DSM 44142</strain>
    </source>
</reference>
<dbReference type="AlphaFoldDB" id="A0A1H1HT08"/>
<dbReference type="GO" id="GO:0004175">
    <property type="term" value="F:endopeptidase activity"/>
    <property type="evidence" value="ECO:0007669"/>
    <property type="project" value="UniProtKB-ARBA"/>
</dbReference>
<feature type="transmembrane region" description="Helical" evidence="1">
    <location>
        <begin position="151"/>
        <end position="177"/>
    </location>
</feature>
<evidence type="ECO:0000256" key="1">
    <source>
        <dbReference type="SAM" id="Phobius"/>
    </source>
</evidence>
<protein>
    <submittedName>
        <fullName evidence="3">CAAX protease self-immunity</fullName>
    </submittedName>
</protein>
<keyword evidence="1" id="KW-1133">Transmembrane helix</keyword>
<evidence type="ECO:0000313" key="4">
    <source>
        <dbReference type="Proteomes" id="UP000183053"/>
    </source>
</evidence>
<keyword evidence="1" id="KW-0812">Transmembrane</keyword>
<dbReference type="Proteomes" id="UP000183053">
    <property type="component" value="Unassembled WGS sequence"/>
</dbReference>
<dbReference type="GO" id="GO:0080120">
    <property type="term" value="P:CAAX-box protein maturation"/>
    <property type="evidence" value="ECO:0007669"/>
    <property type="project" value="UniProtKB-ARBA"/>
</dbReference>
<organism evidence="3 4">
    <name type="scientific">Tsukamurella pulmonis</name>
    <dbReference type="NCBI Taxonomy" id="47312"/>
    <lineage>
        <taxon>Bacteria</taxon>
        <taxon>Bacillati</taxon>
        <taxon>Actinomycetota</taxon>
        <taxon>Actinomycetes</taxon>
        <taxon>Mycobacteriales</taxon>
        <taxon>Tsukamurellaceae</taxon>
        <taxon>Tsukamurella</taxon>
    </lineage>
</organism>
<keyword evidence="3" id="KW-0378">Hydrolase</keyword>
<keyword evidence="1" id="KW-0472">Membrane</keyword>
<dbReference type="GO" id="GO:0006508">
    <property type="term" value="P:proteolysis"/>
    <property type="evidence" value="ECO:0007669"/>
    <property type="project" value="UniProtKB-KW"/>
</dbReference>
<proteinExistence type="predicted"/>
<feature type="transmembrane region" description="Helical" evidence="1">
    <location>
        <begin position="20"/>
        <end position="43"/>
    </location>
</feature>
<evidence type="ECO:0000259" key="2">
    <source>
        <dbReference type="Pfam" id="PF02517"/>
    </source>
</evidence>
<feature type="transmembrane region" description="Helical" evidence="1">
    <location>
        <begin position="108"/>
        <end position="131"/>
    </location>
</feature>
<sequence length="259" mass="27469">MNAPEPVPTAERGPLRAEVVIVLLVTFAWSGLYSVIRLIGYQLGPGVGSTTVTLNPVRSPHAVIDFLLQAMGAVQLFAWAALALYLLIRSGIGFADIGFALRRPRRAVLRDVGLGTALAALIGIPGLALYAAGRALGVTASVVPASGDVQWWRILAYVLLAAGNAVAEEVVVVGYLMTRLRQLGVGRLGTVAASSLLRGSYHLYQGFGAGLGNLVMGVIFGAAYDRWRRLWPLVVAHFLLDVVAFAGYALLRPHLGFLG</sequence>
<dbReference type="STRING" id="47312.SAMN04489765_4565"/>
<keyword evidence="3" id="KW-0645">Protease</keyword>
<feature type="transmembrane region" description="Helical" evidence="1">
    <location>
        <begin position="203"/>
        <end position="224"/>
    </location>
</feature>
<dbReference type="InterPro" id="IPR003675">
    <property type="entry name" value="Rce1/LyrA-like_dom"/>
</dbReference>
<feature type="domain" description="CAAX prenyl protease 2/Lysostaphin resistance protein A-like" evidence="2">
    <location>
        <begin position="151"/>
        <end position="242"/>
    </location>
</feature>
<dbReference type="RefSeq" id="WP_068532043.1">
    <property type="nucleotide sequence ID" value="NZ_AP025457.1"/>
</dbReference>
<gene>
    <name evidence="3" type="ORF">SAMN04489765_4565</name>
</gene>
<name>A0A1H1HT08_9ACTN</name>
<keyword evidence="4" id="KW-1185">Reference proteome</keyword>
<accession>A0A1H1HT08</accession>
<dbReference type="OrthoDB" id="4453618at2"/>
<evidence type="ECO:0000313" key="3">
    <source>
        <dbReference type="EMBL" id="SDR28625.1"/>
    </source>
</evidence>